<name>A0ABW3ZUF5_9BACI</name>
<dbReference type="InterPro" id="IPR006016">
    <property type="entry name" value="UspA"/>
</dbReference>
<dbReference type="Gene3D" id="3.40.50.620">
    <property type="entry name" value="HUPs"/>
    <property type="match status" value="1"/>
</dbReference>
<dbReference type="Proteomes" id="UP001597178">
    <property type="component" value="Unassembled WGS sequence"/>
</dbReference>
<protein>
    <submittedName>
        <fullName evidence="3">Universal stress protein</fullName>
    </submittedName>
</protein>
<evidence type="ECO:0000259" key="2">
    <source>
        <dbReference type="Pfam" id="PF00582"/>
    </source>
</evidence>
<comment type="similarity">
    <text evidence="1">Belongs to the universal stress protein A family.</text>
</comment>
<dbReference type="PANTHER" id="PTHR46268">
    <property type="entry name" value="STRESS RESPONSE PROTEIN NHAX"/>
    <property type="match status" value="1"/>
</dbReference>
<dbReference type="SUPFAM" id="SSF52402">
    <property type="entry name" value="Adenine nucleotide alpha hydrolases-like"/>
    <property type="match status" value="1"/>
</dbReference>
<evidence type="ECO:0000313" key="3">
    <source>
        <dbReference type="EMBL" id="MFD1361848.1"/>
    </source>
</evidence>
<dbReference type="InterPro" id="IPR014729">
    <property type="entry name" value="Rossmann-like_a/b/a_fold"/>
</dbReference>
<keyword evidence="4" id="KW-1185">Reference proteome</keyword>
<organism evidence="3 4">
    <name type="scientific">Lentibacillus salinarum</name>
    <dbReference type="NCBI Taxonomy" id="446820"/>
    <lineage>
        <taxon>Bacteria</taxon>
        <taxon>Bacillati</taxon>
        <taxon>Bacillota</taxon>
        <taxon>Bacilli</taxon>
        <taxon>Bacillales</taxon>
        <taxon>Bacillaceae</taxon>
        <taxon>Lentibacillus</taxon>
    </lineage>
</organism>
<feature type="domain" description="UspA" evidence="2">
    <location>
        <begin position="2"/>
        <end position="144"/>
    </location>
</feature>
<dbReference type="PRINTS" id="PR01438">
    <property type="entry name" value="UNVRSLSTRESS"/>
</dbReference>
<dbReference type="InterPro" id="IPR006015">
    <property type="entry name" value="Universal_stress_UspA"/>
</dbReference>
<sequence>MKRNILVAYDGSELSEKALQEAKLQAGGVPETEVYVITVVTQAGPSTNAAIAKSIQYEVADSLRPDMEKINRAFEAEDIPIHTDIVFANTNRNAGAKICEYADEHDISLIIAGSRGLGGMKKLLLGSVSNQIVQEAGCPVLVIK</sequence>
<accession>A0ABW3ZUF5</accession>
<dbReference type="EMBL" id="JBHTNH010000019">
    <property type="protein sequence ID" value="MFD1361848.1"/>
    <property type="molecule type" value="Genomic_DNA"/>
</dbReference>
<reference evidence="4" key="1">
    <citation type="journal article" date="2019" name="Int. J. Syst. Evol. Microbiol.">
        <title>The Global Catalogue of Microorganisms (GCM) 10K type strain sequencing project: providing services to taxonomists for standard genome sequencing and annotation.</title>
        <authorList>
            <consortium name="The Broad Institute Genomics Platform"/>
            <consortium name="The Broad Institute Genome Sequencing Center for Infectious Disease"/>
            <person name="Wu L."/>
            <person name="Ma J."/>
        </authorList>
    </citation>
    <scope>NUCLEOTIDE SEQUENCE [LARGE SCALE GENOMIC DNA]</scope>
    <source>
        <strain evidence="4">CCUG 54822</strain>
    </source>
</reference>
<comment type="caution">
    <text evidence="3">The sequence shown here is derived from an EMBL/GenBank/DDBJ whole genome shotgun (WGS) entry which is preliminary data.</text>
</comment>
<evidence type="ECO:0000313" key="4">
    <source>
        <dbReference type="Proteomes" id="UP001597178"/>
    </source>
</evidence>
<dbReference type="Pfam" id="PF00582">
    <property type="entry name" value="Usp"/>
    <property type="match status" value="1"/>
</dbReference>
<dbReference type="RefSeq" id="WP_382399795.1">
    <property type="nucleotide sequence ID" value="NZ_JBHTNH010000019.1"/>
</dbReference>
<gene>
    <name evidence="3" type="ORF">ACFQ4A_09300</name>
</gene>
<proteinExistence type="inferred from homology"/>
<evidence type="ECO:0000256" key="1">
    <source>
        <dbReference type="ARBA" id="ARBA00008791"/>
    </source>
</evidence>
<dbReference type="CDD" id="cd00293">
    <property type="entry name" value="USP-like"/>
    <property type="match status" value="1"/>
</dbReference>
<dbReference type="PANTHER" id="PTHR46268:SF6">
    <property type="entry name" value="UNIVERSAL STRESS PROTEIN UP12"/>
    <property type="match status" value="1"/>
</dbReference>